<dbReference type="InterPro" id="IPR007627">
    <property type="entry name" value="RNA_pol_sigma70_r2"/>
</dbReference>
<dbReference type="OrthoDB" id="2732687at2"/>
<reference evidence="7 8" key="1">
    <citation type="submission" date="2019-08" db="EMBL/GenBank/DDBJ databases">
        <title>Genome sequencing of Paenibacillus faecis DSM 23593(T).</title>
        <authorList>
            <person name="Kook J.-K."/>
            <person name="Park S.-N."/>
            <person name="Lim Y.K."/>
        </authorList>
    </citation>
    <scope>NUCLEOTIDE SEQUENCE [LARGE SCALE GENOMIC DNA]</scope>
    <source>
        <strain evidence="7 8">DSM 23593</strain>
    </source>
</reference>
<dbReference type="InterPro" id="IPR013324">
    <property type="entry name" value="RNA_pol_sigma_r3/r4-like"/>
</dbReference>
<comment type="similarity">
    <text evidence="1">Belongs to the sigma-70 factor family. ECF subfamily.</text>
</comment>
<dbReference type="GO" id="GO:0016987">
    <property type="term" value="F:sigma factor activity"/>
    <property type="evidence" value="ECO:0007669"/>
    <property type="project" value="UniProtKB-KW"/>
</dbReference>
<dbReference type="InterPro" id="IPR036388">
    <property type="entry name" value="WH-like_DNA-bd_sf"/>
</dbReference>
<evidence type="ECO:0000259" key="5">
    <source>
        <dbReference type="Pfam" id="PF04542"/>
    </source>
</evidence>
<dbReference type="GO" id="GO:0006352">
    <property type="term" value="P:DNA-templated transcription initiation"/>
    <property type="evidence" value="ECO:0007669"/>
    <property type="project" value="InterPro"/>
</dbReference>
<dbReference type="RefSeq" id="WP_148455439.1">
    <property type="nucleotide sequence ID" value="NZ_VSDO01000004.1"/>
</dbReference>
<keyword evidence="8" id="KW-1185">Reference proteome</keyword>
<protein>
    <submittedName>
        <fullName evidence="7">RNA polymerase sigma factor</fullName>
    </submittedName>
</protein>
<name>A0A5D0CN99_9BACL</name>
<dbReference type="Pfam" id="PF08281">
    <property type="entry name" value="Sigma70_r4_2"/>
    <property type="match status" value="1"/>
</dbReference>
<dbReference type="SUPFAM" id="SSF88659">
    <property type="entry name" value="Sigma3 and sigma4 domains of RNA polymerase sigma factors"/>
    <property type="match status" value="1"/>
</dbReference>
<dbReference type="InterPro" id="IPR013249">
    <property type="entry name" value="RNA_pol_sigma70_r4_t2"/>
</dbReference>
<dbReference type="InterPro" id="IPR013325">
    <property type="entry name" value="RNA_pol_sigma_r2"/>
</dbReference>
<gene>
    <name evidence="7" type="ORF">FRY98_20480</name>
</gene>
<dbReference type="Gene3D" id="1.10.1740.10">
    <property type="match status" value="1"/>
</dbReference>
<keyword evidence="4" id="KW-0804">Transcription</keyword>
<evidence type="ECO:0000256" key="4">
    <source>
        <dbReference type="ARBA" id="ARBA00023163"/>
    </source>
</evidence>
<feature type="domain" description="RNA polymerase sigma factor 70 region 4 type 2" evidence="6">
    <location>
        <begin position="118"/>
        <end position="169"/>
    </location>
</feature>
<dbReference type="PANTHER" id="PTHR43133:SF51">
    <property type="entry name" value="RNA POLYMERASE SIGMA FACTOR"/>
    <property type="match status" value="1"/>
</dbReference>
<dbReference type="EMBL" id="VSDO01000004">
    <property type="protein sequence ID" value="TYA11519.1"/>
    <property type="molecule type" value="Genomic_DNA"/>
</dbReference>
<dbReference type="PANTHER" id="PTHR43133">
    <property type="entry name" value="RNA POLYMERASE ECF-TYPE SIGMA FACTO"/>
    <property type="match status" value="1"/>
</dbReference>
<dbReference type="InterPro" id="IPR039425">
    <property type="entry name" value="RNA_pol_sigma-70-like"/>
</dbReference>
<accession>A0A5D0CN99</accession>
<dbReference type="InterPro" id="IPR014284">
    <property type="entry name" value="RNA_pol_sigma-70_dom"/>
</dbReference>
<dbReference type="Gene3D" id="1.10.10.10">
    <property type="entry name" value="Winged helix-like DNA-binding domain superfamily/Winged helix DNA-binding domain"/>
    <property type="match status" value="1"/>
</dbReference>
<keyword evidence="2" id="KW-0805">Transcription regulation</keyword>
<keyword evidence="3" id="KW-0731">Sigma factor</keyword>
<dbReference type="AlphaFoldDB" id="A0A5D0CN99"/>
<evidence type="ECO:0000259" key="6">
    <source>
        <dbReference type="Pfam" id="PF08281"/>
    </source>
</evidence>
<dbReference type="SUPFAM" id="SSF88946">
    <property type="entry name" value="Sigma2 domain of RNA polymerase sigma factors"/>
    <property type="match status" value="1"/>
</dbReference>
<evidence type="ECO:0000313" key="7">
    <source>
        <dbReference type="EMBL" id="TYA11519.1"/>
    </source>
</evidence>
<organism evidence="7 8">
    <name type="scientific">Paenibacillus faecis</name>
    <dbReference type="NCBI Taxonomy" id="862114"/>
    <lineage>
        <taxon>Bacteria</taxon>
        <taxon>Bacillati</taxon>
        <taxon>Bacillota</taxon>
        <taxon>Bacilli</taxon>
        <taxon>Bacillales</taxon>
        <taxon>Paenibacillaceae</taxon>
        <taxon>Paenibacillus</taxon>
    </lineage>
</organism>
<comment type="caution">
    <text evidence="7">The sequence shown here is derived from an EMBL/GenBank/DDBJ whole genome shotgun (WGS) entry which is preliminary data.</text>
</comment>
<dbReference type="Proteomes" id="UP000325218">
    <property type="component" value="Unassembled WGS sequence"/>
</dbReference>
<dbReference type="NCBIfam" id="TIGR02937">
    <property type="entry name" value="sigma70-ECF"/>
    <property type="match status" value="1"/>
</dbReference>
<evidence type="ECO:0000256" key="3">
    <source>
        <dbReference type="ARBA" id="ARBA00023082"/>
    </source>
</evidence>
<sequence>MDSIEEHIRGVQAGEADRFEPIVEAYQRQIYIYACRMLGCKQDAQDAVQDIFIKAFTKIGSFEAKSAFSSWLYKIAYHHCLNMLRKRTVRLRVGRLIRGAGVADSPEQTLERGWFSEPLEYAVSKLSGEERNLLVLRVFEEKPFAEIAEILDKSEGAVKKKYMRMRGKLVRLMEEKGGAEGCGTTNNSTKIEC</sequence>
<dbReference type="GO" id="GO:0003677">
    <property type="term" value="F:DNA binding"/>
    <property type="evidence" value="ECO:0007669"/>
    <property type="project" value="InterPro"/>
</dbReference>
<evidence type="ECO:0000256" key="2">
    <source>
        <dbReference type="ARBA" id="ARBA00023015"/>
    </source>
</evidence>
<proteinExistence type="inferred from homology"/>
<evidence type="ECO:0000313" key="8">
    <source>
        <dbReference type="Proteomes" id="UP000325218"/>
    </source>
</evidence>
<feature type="domain" description="RNA polymerase sigma-70 region 2" evidence="5">
    <location>
        <begin position="22"/>
        <end position="88"/>
    </location>
</feature>
<dbReference type="Pfam" id="PF04542">
    <property type="entry name" value="Sigma70_r2"/>
    <property type="match status" value="1"/>
</dbReference>
<evidence type="ECO:0000256" key="1">
    <source>
        <dbReference type="ARBA" id="ARBA00010641"/>
    </source>
</evidence>